<name>A0AAE1SXZ5_9SOLA</name>
<dbReference type="Proteomes" id="UP001291623">
    <property type="component" value="Unassembled WGS sequence"/>
</dbReference>
<keyword evidence="3" id="KW-1185">Reference proteome</keyword>
<evidence type="ECO:0000313" key="2">
    <source>
        <dbReference type="EMBL" id="KAK4377959.1"/>
    </source>
</evidence>
<dbReference type="EMBL" id="JAVYJV010000002">
    <property type="protein sequence ID" value="KAK4377959.1"/>
    <property type="molecule type" value="Genomic_DNA"/>
</dbReference>
<gene>
    <name evidence="2" type="ORF">RND71_004255</name>
</gene>
<dbReference type="PANTHER" id="PTHR46238:SF8">
    <property type="entry name" value="ENDONUCLEASE_EXONUCLEASE_PHOSPHATASE DOMAIN-CONTAINING PROTEIN"/>
    <property type="match status" value="1"/>
</dbReference>
<protein>
    <submittedName>
        <fullName evidence="2">Uncharacterized protein</fullName>
    </submittedName>
</protein>
<accession>A0AAE1SXZ5</accession>
<feature type="region of interest" description="Disordered" evidence="1">
    <location>
        <begin position="44"/>
        <end position="64"/>
    </location>
</feature>
<reference evidence="2" key="1">
    <citation type="submission" date="2023-12" db="EMBL/GenBank/DDBJ databases">
        <title>Genome assembly of Anisodus tanguticus.</title>
        <authorList>
            <person name="Wang Y.-J."/>
        </authorList>
    </citation>
    <scope>NUCLEOTIDE SEQUENCE</scope>
    <source>
        <strain evidence="2">KB-2021</strain>
        <tissue evidence="2">Leaf</tissue>
    </source>
</reference>
<evidence type="ECO:0000313" key="3">
    <source>
        <dbReference type="Proteomes" id="UP001291623"/>
    </source>
</evidence>
<dbReference type="PANTHER" id="PTHR46238">
    <property type="entry name" value="REVERSE TRANSCRIPTASE DOMAIN-CONTAINING PROTEIN"/>
    <property type="match status" value="1"/>
</dbReference>
<evidence type="ECO:0000256" key="1">
    <source>
        <dbReference type="SAM" id="MobiDB-lite"/>
    </source>
</evidence>
<dbReference type="AlphaFoldDB" id="A0AAE1SXZ5"/>
<sequence>MRDSDAPVSRCERLTMDGFMRGRGRLNKYWGEVIRRDMTQISCPHTGTQKIDRGDWGTGKNDPS</sequence>
<proteinExistence type="predicted"/>
<comment type="caution">
    <text evidence="2">The sequence shown here is derived from an EMBL/GenBank/DDBJ whole genome shotgun (WGS) entry which is preliminary data.</text>
</comment>
<organism evidence="2 3">
    <name type="scientific">Anisodus tanguticus</name>
    <dbReference type="NCBI Taxonomy" id="243964"/>
    <lineage>
        <taxon>Eukaryota</taxon>
        <taxon>Viridiplantae</taxon>
        <taxon>Streptophyta</taxon>
        <taxon>Embryophyta</taxon>
        <taxon>Tracheophyta</taxon>
        <taxon>Spermatophyta</taxon>
        <taxon>Magnoliopsida</taxon>
        <taxon>eudicotyledons</taxon>
        <taxon>Gunneridae</taxon>
        <taxon>Pentapetalae</taxon>
        <taxon>asterids</taxon>
        <taxon>lamiids</taxon>
        <taxon>Solanales</taxon>
        <taxon>Solanaceae</taxon>
        <taxon>Solanoideae</taxon>
        <taxon>Hyoscyameae</taxon>
        <taxon>Anisodus</taxon>
    </lineage>
</organism>